<keyword evidence="1" id="KW-0472">Membrane</keyword>
<dbReference type="EMBL" id="JBHTCS010000008">
    <property type="protein sequence ID" value="MFC7447091.1"/>
    <property type="molecule type" value="Genomic_DNA"/>
</dbReference>
<keyword evidence="1" id="KW-0812">Transmembrane</keyword>
<reference evidence="3" key="1">
    <citation type="journal article" date="2019" name="Int. J. Syst. Evol. Microbiol.">
        <title>The Global Catalogue of Microorganisms (GCM) 10K type strain sequencing project: providing services to taxonomists for standard genome sequencing and annotation.</title>
        <authorList>
            <consortium name="The Broad Institute Genomics Platform"/>
            <consortium name="The Broad Institute Genome Sequencing Center for Infectious Disease"/>
            <person name="Wu L."/>
            <person name="Ma J."/>
        </authorList>
    </citation>
    <scope>NUCLEOTIDE SEQUENCE [LARGE SCALE GENOMIC DNA]</scope>
    <source>
        <strain evidence="3">ICMP 19430</strain>
    </source>
</reference>
<keyword evidence="1" id="KW-1133">Transmembrane helix</keyword>
<organism evidence="2 3">
    <name type="scientific">Rhodococcus daqingensis</name>
    <dbReference type="NCBI Taxonomy" id="2479363"/>
    <lineage>
        <taxon>Bacteria</taxon>
        <taxon>Bacillati</taxon>
        <taxon>Actinomycetota</taxon>
        <taxon>Actinomycetes</taxon>
        <taxon>Mycobacteriales</taxon>
        <taxon>Nocardiaceae</taxon>
        <taxon>Rhodococcus</taxon>
    </lineage>
</organism>
<feature type="transmembrane region" description="Helical" evidence="1">
    <location>
        <begin position="46"/>
        <end position="69"/>
    </location>
</feature>
<keyword evidence="3" id="KW-1185">Reference proteome</keyword>
<feature type="transmembrane region" description="Helical" evidence="1">
    <location>
        <begin position="7"/>
        <end position="26"/>
    </location>
</feature>
<sequence>MGPTTLITGLCYYFGVVSKSAYFAYFSLDDDAFGFSTADYVRDSVAVLYPVLVVLLAATCAGFWILLYGRRRLRLGRQSGRAGWAGIAAGGALIALAVWGVVAPVIPLPRGIAVPVLTAVMIPVALGLGAVLIAAGTEVLVVLRSRSSPRLTTAAERSTWLFAGAALVLALFWLTNIYANDYGRDHAEAAASELWDKESVVVLDTADPLFAPSNLLQESELSPQPGQRFRYRYECLRTVAVRPDRWVLVPARWQETYGYALIVRIDESSRVIVTRRSDLPDMNVPGGWHGEWPCPEVAPPPS</sequence>
<protein>
    <submittedName>
        <fullName evidence="2">Uncharacterized protein</fullName>
    </submittedName>
</protein>
<proteinExistence type="predicted"/>
<evidence type="ECO:0000313" key="2">
    <source>
        <dbReference type="EMBL" id="MFC7447091.1"/>
    </source>
</evidence>
<dbReference type="Proteomes" id="UP001596484">
    <property type="component" value="Unassembled WGS sequence"/>
</dbReference>
<gene>
    <name evidence="2" type="ORF">ACFQS9_04215</name>
</gene>
<evidence type="ECO:0000313" key="3">
    <source>
        <dbReference type="Proteomes" id="UP001596484"/>
    </source>
</evidence>
<feature type="transmembrane region" description="Helical" evidence="1">
    <location>
        <begin position="112"/>
        <end position="140"/>
    </location>
</feature>
<dbReference type="RefSeq" id="WP_378401994.1">
    <property type="nucleotide sequence ID" value="NZ_JBHTCS010000008.1"/>
</dbReference>
<evidence type="ECO:0000256" key="1">
    <source>
        <dbReference type="SAM" id="Phobius"/>
    </source>
</evidence>
<feature type="transmembrane region" description="Helical" evidence="1">
    <location>
        <begin position="160"/>
        <end position="179"/>
    </location>
</feature>
<comment type="caution">
    <text evidence="2">The sequence shown here is derived from an EMBL/GenBank/DDBJ whole genome shotgun (WGS) entry which is preliminary data.</text>
</comment>
<feature type="transmembrane region" description="Helical" evidence="1">
    <location>
        <begin position="81"/>
        <end position="106"/>
    </location>
</feature>
<accession>A0ABW2RTM2</accession>
<name>A0ABW2RTM2_9NOCA</name>